<protein>
    <submittedName>
        <fullName evidence="1">Uncharacterized protein</fullName>
    </submittedName>
</protein>
<keyword evidence="2" id="KW-1185">Reference proteome</keyword>
<dbReference type="Proteomes" id="UP001211907">
    <property type="component" value="Unassembled WGS sequence"/>
</dbReference>
<dbReference type="AlphaFoldDB" id="A0AAD5XK32"/>
<reference evidence="1" key="1">
    <citation type="submission" date="2020-05" db="EMBL/GenBank/DDBJ databases">
        <title>Phylogenomic resolution of chytrid fungi.</title>
        <authorList>
            <person name="Stajich J.E."/>
            <person name="Amses K."/>
            <person name="Simmons R."/>
            <person name="Seto K."/>
            <person name="Myers J."/>
            <person name="Bonds A."/>
            <person name="Quandt C.A."/>
            <person name="Barry K."/>
            <person name="Liu P."/>
            <person name="Grigoriev I."/>
            <person name="Longcore J.E."/>
            <person name="James T.Y."/>
        </authorList>
    </citation>
    <scope>NUCLEOTIDE SEQUENCE</scope>
    <source>
        <strain evidence="1">JEL0513</strain>
    </source>
</reference>
<name>A0AAD5XK32_9FUNG</name>
<comment type="caution">
    <text evidence="1">The sequence shown here is derived from an EMBL/GenBank/DDBJ whole genome shotgun (WGS) entry which is preliminary data.</text>
</comment>
<evidence type="ECO:0000313" key="2">
    <source>
        <dbReference type="Proteomes" id="UP001211907"/>
    </source>
</evidence>
<organism evidence="1 2">
    <name type="scientific">Physocladia obscura</name>
    <dbReference type="NCBI Taxonomy" id="109957"/>
    <lineage>
        <taxon>Eukaryota</taxon>
        <taxon>Fungi</taxon>
        <taxon>Fungi incertae sedis</taxon>
        <taxon>Chytridiomycota</taxon>
        <taxon>Chytridiomycota incertae sedis</taxon>
        <taxon>Chytridiomycetes</taxon>
        <taxon>Chytridiales</taxon>
        <taxon>Chytriomycetaceae</taxon>
        <taxon>Physocladia</taxon>
    </lineage>
</organism>
<dbReference type="EMBL" id="JADGJH010000083">
    <property type="protein sequence ID" value="KAJ3139068.1"/>
    <property type="molecule type" value="Genomic_DNA"/>
</dbReference>
<sequence length="196" mass="21841">MQQPQISQPDLSHHPDESIIQINTRFDVQLNFLSNCTTNLIDIAYSQSATDCVENICTPQLAGTPGFGSFYYTCGKTLAIPDIPHHMTYLLPESVHFAQMLFFKDRQCSKPKVIFPAEAKVVNACNYYPNYFPQGVFLANKIVVETSELFLDFYTDGGCKENDTVLRKYVGNVGDNIGDGVCVNDGLLGNLRVVLK</sequence>
<proteinExistence type="predicted"/>
<accession>A0AAD5XK32</accession>
<evidence type="ECO:0000313" key="1">
    <source>
        <dbReference type="EMBL" id="KAJ3139068.1"/>
    </source>
</evidence>
<gene>
    <name evidence="1" type="ORF">HK100_012098</name>
</gene>